<keyword evidence="7" id="KW-0224">Dipeptidase</keyword>
<dbReference type="PANTHER" id="PTHR43808:SF31">
    <property type="entry name" value="N-ACETYL-L-CITRULLINE DEACETYLASE"/>
    <property type="match status" value="1"/>
</dbReference>
<evidence type="ECO:0000256" key="2">
    <source>
        <dbReference type="ARBA" id="ARBA00006247"/>
    </source>
</evidence>
<dbReference type="InterPro" id="IPR010964">
    <property type="entry name" value="M20A_pepV-rel"/>
</dbReference>
<dbReference type="eggNOG" id="COG0624">
    <property type="taxonomic scope" value="Bacteria"/>
</dbReference>
<name>S5LVR5_9MOLU</name>
<dbReference type="EMBL" id="CP005076">
    <property type="protein sequence ID" value="AGR41924.1"/>
    <property type="molecule type" value="Genomic_DNA"/>
</dbReference>
<dbReference type="FunCoup" id="S5LVR5">
    <property type="interactions" value="19"/>
</dbReference>
<accession>S5LVR5</accession>
<dbReference type="KEGG" id="sdi:SDIMI_v3c02200"/>
<protein>
    <submittedName>
        <fullName evidence="9">Dipeptidase PepV</fullName>
    </submittedName>
</protein>
<evidence type="ECO:0000256" key="3">
    <source>
        <dbReference type="ARBA" id="ARBA00022670"/>
    </source>
</evidence>
<dbReference type="NCBIfam" id="TIGR01887">
    <property type="entry name" value="dipeptidaselike"/>
    <property type="match status" value="1"/>
</dbReference>
<dbReference type="InterPro" id="IPR002933">
    <property type="entry name" value="Peptidase_M20"/>
</dbReference>
<keyword evidence="4" id="KW-0479">Metal-binding</keyword>
<dbReference type="Proteomes" id="UP000014983">
    <property type="component" value="Chromosome"/>
</dbReference>
<dbReference type="PATRIC" id="fig|1276221.3.peg.217"/>
<gene>
    <name evidence="9" type="primary">ytjP</name>
    <name evidence="9" type="ORF">SDIMI_v3c02200</name>
</gene>
<evidence type="ECO:0000256" key="6">
    <source>
        <dbReference type="ARBA" id="ARBA00022833"/>
    </source>
</evidence>
<dbReference type="InterPro" id="IPR036264">
    <property type="entry name" value="Bact_exopeptidase_dim_dom"/>
</dbReference>
<evidence type="ECO:0000256" key="4">
    <source>
        <dbReference type="ARBA" id="ARBA00022723"/>
    </source>
</evidence>
<dbReference type="Gene3D" id="3.30.70.360">
    <property type="match status" value="2"/>
</dbReference>
<keyword evidence="6" id="KW-0862">Zinc</keyword>
<dbReference type="InParanoid" id="S5LVR5"/>
<dbReference type="GO" id="GO:0008237">
    <property type="term" value="F:metallopeptidase activity"/>
    <property type="evidence" value="ECO:0007669"/>
    <property type="project" value="UniProtKB-KW"/>
</dbReference>
<dbReference type="GO" id="GO:0006526">
    <property type="term" value="P:L-arginine biosynthetic process"/>
    <property type="evidence" value="ECO:0007669"/>
    <property type="project" value="TreeGrafter"/>
</dbReference>
<dbReference type="Gene3D" id="3.40.630.10">
    <property type="entry name" value="Zn peptidases"/>
    <property type="match status" value="1"/>
</dbReference>
<sequence length="451" mass="51154">MINVEKEILLGQYFDQALEETKKIVAMPSYRRDLTYGAPVNEDTKNVLNHCIDLLKSFGFETFIAPDYRYGYADYGNGEKLFGIICHLDVVPAGNIDEWNTNPFEPVIKDGKLIGRGTFDDKGPTMMNIFAFKYLIDHGFKPDYKIRFIFGTSEETNWECMEAYVKNEQLCDLGYVPDGHFPVVYAEKWIADVDLVGNFESEFELKGGEVYNAVNDLVQYKGPKQNEIALWLKNNNIDSYENDGYLFVKGISAHGSLPFKGVSASTWLLKAIDANGLKHPLAQFVAQYGHLNFDMKEIFGDLTDETGDLTACNGIVNISKNDYRFTINFRIPCTKNPQKDVVDVLEKFVNERGIELKLSSIEDRVYFPKDSEVVKNIMEVYKEVTGDLKAEPIAIGGGTFAKSMPNMIAFGAEFDLNDSTMHAYNEYVKIDDLKKMMEIYAKSLVKLTKLK</sequence>
<dbReference type="GO" id="GO:0016805">
    <property type="term" value="F:dipeptidase activity"/>
    <property type="evidence" value="ECO:0007669"/>
    <property type="project" value="UniProtKB-KW"/>
</dbReference>
<dbReference type="RefSeq" id="WP_020836157.1">
    <property type="nucleotide sequence ID" value="NC_021833.1"/>
</dbReference>
<dbReference type="GO" id="GO:0008777">
    <property type="term" value="F:acetylornithine deacetylase activity"/>
    <property type="evidence" value="ECO:0007669"/>
    <property type="project" value="TreeGrafter"/>
</dbReference>
<keyword evidence="10" id="KW-1185">Reference proteome</keyword>
<comment type="similarity">
    <text evidence="2">Belongs to the peptidase M20A family.</text>
</comment>
<dbReference type="PANTHER" id="PTHR43808">
    <property type="entry name" value="ACETYLORNITHINE DEACETYLASE"/>
    <property type="match status" value="1"/>
</dbReference>
<evidence type="ECO:0000256" key="8">
    <source>
        <dbReference type="ARBA" id="ARBA00023049"/>
    </source>
</evidence>
<keyword evidence="3" id="KW-0645">Protease</keyword>
<evidence type="ECO:0000256" key="7">
    <source>
        <dbReference type="ARBA" id="ARBA00022997"/>
    </source>
</evidence>
<comment type="cofactor">
    <cofactor evidence="1">
        <name>Zn(2+)</name>
        <dbReference type="ChEBI" id="CHEBI:29105"/>
    </cofactor>
</comment>
<evidence type="ECO:0000256" key="5">
    <source>
        <dbReference type="ARBA" id="ARBA00022801"/>
    </source>
</evidence>
<organism evidence="9 10">
    <name type="scientific">Spiroplasma diminutum CUAS-1</name>
    <dbReference type="NCBI Taxonomy" id="1276221"/>
    <lineage>
        <taxon>Bacteria</taxon>
        <taxon>Bacillati</taxon>
        <taxon>Mycoplasmatota</taxon>
        <taxon>Mollicutes</taxon>
        <taxon>Entomoplasmatales</taxon>
        <taxon>Spiroplasmataceae</taxon>
        <taxon>Spiroplasma</taxon>
    </lineage>
</organism>
<evidence type="ECO:0000256" key="1">
    <source>
        <dbReference type="ARBA" id="ARBA00001947"/>
    </source>
</evidence>
<dbReference type="InterPro" id="IPR050072">
    <property type="entry name" value="Peptidase_M20A"/>
</dbReference>
<dbReference type="GO" id="GO:0006508">
    <property type="term" value="P:proteolysis"/>
    <property type="evidence" value="ECO:0007669"/>
    <property type="project" value="UniProtKB-KW"/>
</dbReference>
<keyword evidence="5" id="KW-0378">Hydrolase</keyword>
<dbReference type="Pfam" id="PF01546">
    <property type="entry name" value="Peptidase_M20"/>
    <property type="match status" value="1"/>
</dbReference>
<dbReference type="SUPFAM" id="SSF55031">
    <property type="entry name" value="Bacterial exopeptidase dimerisation domain"/>
    <property type="match status" value="1"/>
</dbReference>
<reference evidence="9 10" key="1">
    <citation type="journal article" date="2013" name="Genome Biol. Evol.">
        <title>Comparison of metabolic capacities and inference of gene content evolution in mosquito-associated Spiroplasma diminutum and S. taiwanense.</title>
        <authorList>
            <person name="Lo W.S."/>
            <person name="Ku C."/>
            <person name="Chen L.L."/>
            <person name="Chang T.H."/>
            <person name="Kuo C.H."/>
        </authorList>
    </citation>
    <scope>NUCLEOTIDE SEQUENCE [LARGE SCALE GENOMIC DNA]</scope>
    <source>
        <strain evidence="9">CUAS-1</strain>
    </source>
</reference>
<dbReference type="STRING" id="1276221.SDIMI_v3c02200"/>
<dbReference type="AlphaFoldDB" id="S5LVR5"/>
<dbReference type="HOGENOM" id="CLU_031786_0_0_14"/>
<dbReference type="GO" id="GO:0008270">
    <property type="term" value="F:zinc ion binding"/>
    <property type="evidence" value="ECO:0007669"/>
    <property type="project" value="InterPro"/>
</dbReference>
<evidence type="ECO:0000313" key="9">
    <source>
        <dbReference type="EMBL" id="AGR41924.1"/>
    </source>
</evidence>
<proteinExistence type="inferred from homology"/>
<dbReference type="SUPFAM" id="SSF53187">
    <property type="entry name" value="Zn-dependent exopeptidases"/>
    <property type="match status" value="1"/>
</dbReference>
<keyword evidence="8" id="KW-0482">Metalloprotease</keyword>
<evidence type="ECO:0000313" key="10">
    <source>
        <dbReference type="Proteomes" id="UP000014983"/>
    </source>
</evidence>